<dbReference type="AlphaFoldDB" id="A0A4P6K3J8"/>
<evidence type="ECO:0000313" key="2">
    <source>
        <dbReference type="EMBL" id="QBD82066.1"/>
    </source>
</evidence>
<evidence type="ECO:0000256" key="1">
    <source>
        <dbReference type="SAM" id="MobiDB-lite"/>
    </source>
</evidence>
<organism evidence="2 3">
    <name type="scientific">Ktedonosporobacter rubrisoli</name>
    <dbReference type="NCBI Taxonomy" id="2509675"/>
    <lineage>
        <taxon>Bacteria</taxon>
        <taxon>Bacillati</taxon>
        <taxon>Chloroflexota</taxon>
        <taxon>Ktedonobacteria</taxon>
        <taxon>Ktedonobacterales</taxon>
        <taxon>Ktedonosporobacteraceae</taxon>
        <taxon>Ktedonosporobacter</taxon>
    </lineage>
</organism>
<feature type="region of interest" description="Disordered" evidence="1">
    <location>
        <begin position="1"/>
        <end position="64"/>
    </location>
</feature>
<accession>A0A4P6K3J8</accession>
<dbReference type="RefSeq" id="WP_129893131.1">
    <property type="nucleotide sequence ID" value="NZ_CP035758.1"/>
</dbReference>
<protein>
    <submittedName>
        <fullName evidence="2">Uncharacterized protein</fullName>
    </submittedName>
</protein>
<evidence type="ECO:0000313" key="3">
    <source>
        <dbReference type="Proteomes" id="UP000290365"/>
    </source>
</evidence>
<dbReference type="Proteomes" id="UP000290365">
    <property type="component" value="Chromosome"/>
</dbReference>
<keyword evidence="3" id="KW-1185">Reference proteome</keyword>
<gene>
    <name evidence="2" type="ORF">EPA93_41255</name>
</gene>
<feature type="compositionally biased region" description="Basic and acidic residues" evidence="1">
    <location>
        <begin position="8"/>
        <end position="33"/>
    </location>
</feature>
<sequence>MRGKLRDKRQATKRDTFKREVLERRRPLKRDARTSWLDQQAEDDDYEMDMESGADTDLEYSPKK</sequence>
<name>A0A4P6K3J8_KTERU</name>
<dbReference type="KEGG" id="kbs:EPA93_41255"/>
<dbReference type="EMBL" id="CP035758">
    <property type="protein sequence ID" value="QBD82066.1"/>
    <property type="molecule type" value="Genomic_DNA"/>
</dbReference>
<proteinExistence type="predicted"/>
<feature type="compositionally biased region" description="Acidic residues" evidence="1">
    <location>
        <begin position="40"/>
        <end position="58"/>
    </location>
</feature>
<reference evidence="2 3" key="1">
    <citation type="submission" date="2019-01" db="EMBL/GenBank/DDBJ databases">
        <title>Ktedonosporobacter rubrisoli SCAWS-G2.</title>
        <authorList>
            <person name="Huang Y."/>
            <person name="Yan B."/>
        </authorList>
    </citation>
    <scope>NUCLEOTIDE SEQUENCE [LARGE SCALE GENOMIC DNA]</scope>
    <source>
        <strain evidence="2 3">SCAWS-G2</strain>
    </source>
</reference>